<keyword evidence="8" id="KW-1185">Reference proteome</keyword>
<dbReference type="InterPro" id="IPR009057">
    <property type="entry name" value="Homeodomain-like_sf"/>
</dbReference>
<dbReference type="InterPro" id="IPR054129">
    <property type="entry name" value="DesT_TetR_C"/>
</dbReference>
<evidence type="ECO:0000313" key="7">
    <source>
        <dbReference type="EMBL" id="GAA2816394.1"/>
    </source>
</evidence>
<evidence type="ECO:0000256" key="3">
    <source>
        <dbReference type="ARBA" id="ARBA00023163"/>
    </source>
</evidence>
<name>A0ABN3VLB4_9PSEU</name>
<dbReference type="InterPro" id="IPR001647">
    <property type="entry name" value="HTH_TetR"/>
</dbReference>
<reference evidence="7 8" key="1">
    <citation type="journal article" date="2019" name="Int. J. Syst. Evol. Microbiol.">
        <title>The Global Catalogue of Microorganisms (GCM) 10K type strain sequencing project: providing services to taxonomists for standard genome sequencing and annotation.</title>
        <authorList>
            <consortium name="The Broad Institute Genomics Platform"/>
            <consortium name="The Broad Institute Genome Sequencing Center for Infectious Disease"/>
            <person name="Wu L."/>
            <person name="Ma J."/>
        </authorList>
    </citation>
    <scope>NUCLEOTIDE SEQUENCE [LARGE SCALE GENOMIC DNA]</scope>
    <source>
        <strain evidence="7 8">JCM 9383</strain>
    </source>
</reference>
<feature type="domain" description="HTH tetR-type" evidence="6">
    <location>
        <begin position="34"/>
        <end position="94"/>
    </location>
</feature>
<evidence type="ECO:0000256" key="1">
    <source>
        <dbReference type="ARBA" id="ARBA00023015"/>
    </source>
</evidence>
<sequence>MIAPALTWQDRSSVRGEMQADEQTRPRTKRLPRSVRERQILDAAVDVFAAQGFHPASMDEISETAGISKPMIYAYLGSKEELFVACIRREADRLLEAIRGAVGEDLRADQQLWRGLRSFFEYTQEHRSSWAVLHRQALAQGEPFSGELAEWRRQAMELISVLLARATAASDQPMQPEQMQPFAAALVGAGESLVDWWIENPGHTADGMAMRLMNLVWMGFGDLVEGRDWKPE</sequence>
<keyword evidence="1" id="KW-0805">Transcription regulation</keyword>
<evidence type="ECO:0000256" key="2">
    <source>
        <dbReference type="ARBA" id="ARBA00023125"/>
    </source>
</evidence>
<dbReference type="Pfam" id="PF21943">
    <property type="entry name" value="TetR_C_46"/>
    <property type="match status" value="1"/>
</dbReference>
<evidence type="ECO:0000313" key="8">
    <source>
        <dbReference type="Proteomes" id="UP001500979"/>
    </source>
</evidence>
<accession>A0ABN3VLB4</accession>
<dbReference type="Gene3D" id="1.10.357.10">
    <property type="entry name" value="Tetracycline Repressor, domain 2"/>
    <property type="match status" value="1"/>
</dbReference>
<comment type="caution">
    <text evidence="7">The sequence shown here is derived from an EMBL/GenBank/DDBJ whole genome shotgun (WGS) entry which is preliminary data.</text>
</comment>
<dbReference type="PROSITE" id="PS50977">
    <property type="entry name" value="HTH_TETR_2"/>
    <property type="match status" value="1"/>
</dbReference>
<feature type="region of interest" description="Disordered" evidence="5">
    <location>
        <begin position="1"/>
        <end position="32"/>
    </location>
</feature>
<dbReference type="InterPro" id="IPR050109">
    <property type="entry name" value="HTH-type_TetR-like_transc_reg"/>
</dbReference>
<dbReference type="SUPFAM" id="SSF46689">
    <property type="entry name" value="Homeodomain-like"/>
    <property type="match status" value="1"/>
</dbReference>
<organism evidence="7 8">
    <name type="scientific">Saccharopolyspora taberi</name>
    <dbReference type="NCBI Taxonomy" id="60895"/>
    <lineage>
        <taxon>Bacteria</taxon>
        <taxon>Bacillati</taxon>
        <taxon>Actinomycetota</taxon>
        <taxon>Actinomycetes</taxon>
        <taxon>Pseudonocardiales</taxon>
        <taxon>Pseudonocardiaceae</taxon>
        <taxon>Saccharopolyspora</taxon>
    </lineage>
</organism>
<dbReference type="Proteomes" id="UP001500979">
    <property type="component" value="Unassembled WGS sequence"/>
</dbReference>
<feature type="DNA-binding region" description="H-T-H motif" evidence="4">
    <location>
        <begin position="57"/>
        <end position="76"/>
    </location>
</feature>
<keyword evidence="3" id="KW-0804">Transcription</keyword>
<evidence type="ECO:0000259" key="6">
    <source>
        <dbReference type="PROSITE" id="PS50977"/>
    </source>
</evidence>
<protein>
    <submittedName>
        <fullName evidence="7">TetR/AcrR family transcriptional regulator</fullName>
    </submittedName>
</protein>
<dbReference type="EMBL" id="BAAAUX010000029">
    <property type="protein sequence ID" value="GAA2816394.1"/>
    <property type="molecule type" value="Genomic_DNA"/>
</dbReference>
<evidence type="ECO:0000256" key="5">
    <source>
        <dbReference type="SAM" id="MobiDB-lite"/>
    </source>
</evidence>
<gene>
    <name evidence="7" type="ORF">GCM10010470_59860</name>
</gene>
<dbReference type="Pfam" id="PF00440">
    <property type="entry name" value="TetR_N"/>
    <property type="match status" value="1"/>
</dbReference>
<dbReference type="PRINTS" id="PR00455">
    <property type="entry name" value="HTHTETR"/>
</dbReference>
<dbReference type="PANTHER" id="PTHR30055:SF158">
    <property type="entry name" value="POSSIBLE TRANSCRIPTIONAL REGULATORY PROTEIN (PROBABLY TETR-FAMILY)"/>
    <property type="match status" value="1"/>
</dbReference>
<evidence type="ECO:0000256" key="4">
    <source>
        <dbReference type="PROSITE-ProRule" id="PRU00335"/>
    </source>
</evidence>
<proteinExistence type="predicted"/>
<dbReference type="PANTHER" id="PTHR30055">
    <property type="entry name" value="HTH-TYPE TRANSCRIPTIONAL REGULATOR RUTR"/>
    <property type="match status" value="1"/>
</dbReference>
<keyword evidence="2 4" id="KW-0238">DNA-binding</keyword>